<accession>A0A1G4K9Y6</accession>
<keyword evidence="2" id="KW-1133">Transmembrane helix</keyword>
<keyword evidence="2" id="KW-0812">Transmembrane</keyword>
<keyword evidence="2" id="KW-0472">Membrane</keyword>
<sequence length="133" mass="15087">MSSSSSQKPGNGKRSSIKGLRGILKRNSDSGGKVVKTEPKRSRPFWRSWPKRYSSEPLRNENRLQAIYSVDISIATAIVICFALAVLLLVVKEIGLTARHCVKWDLWTFLAMGKRSFVMSVLQRLCYKIWEGL</sequence>
<feature type="transmembrane region" description="Helical" evidence="2">
    <location>
        <begin position="66"/>
        <end position="90"/>
    </location>
</feature>
<proteinExistence type="predicted"/>
<dbReference type="Proteomes" id="UP000191144">
    <property type="component" value="Chromosome G"/>
</dbReference>
<evidence type="ECO:0000313" key="4">
    <source>
        <dbReference type="Proteomes" id="UP000191144"/>
    </source>
</evidence>
<reference evidence="4" key="1">
    <citation type="submission" date="2016-03" db="EMBL/GenBank/DDBJ databases">
        <authorList>
            <person name="Devillers Hugo."/>
        </authorList>
    </citation>
    <scope>NUCLEOTIDE SEQUENCE [LARGE SCALE GENOMIC DNA]</scope>
</reference>
<dbReference type="EMBL" id="LT598484">
    <property type="protein sequence ID" value="SCV00964.1"/>
    <property type="molecule type" value="Genomic_DNA"/>
</dbReference>
<protein>
    <submittedName>
        <fullName evidence="3">LAME_0G13124g1_1</fullName>
    </submittedName>
</protein>
<gene>
    <name evidence="3" type="ORF">LAME_0G13124G</name>
</gene>
<name>A0A1G4K9Y6_9SACH</name>
<dbReference type="AlphaFoldDB" id="A0A1G4K9Y6"/>
<dbReference type="OrthoDB" id="4036250at2759"/>
<evidence type="ECO:0000313" key="3">
    <source>
        <dbReference type="EMBL" id="SCV00964.1"/>
    </source>
</evidence>
<feature type="region of interest" description="Disordered" evidence="1">
    <location>
        <begin position="1"/>
        <end position="43"/>
    </location>
</feature>
<evidence type="ECO:0000256" key="1">
    <source>
        <dbReference type="SAM" id="MobiDB-lite"/>
    </source>
</evidence>
<organism evidence="3 4">
    <name type="scientific">Lachancea meyersii CBS 8951</name>
    <dbReference type="NCBI Taxonomy" id="1266667"/>
    <lineage>
        <taxon>Eukaryota</taxon>
        <taxon>Fungi</taxon>
        <taxon>Dikarya</taxon>
        <taxon>Ascomycota</taxon>
        <taxon>Saccharomycotina</taxon>
        <taxon>Saccharomycetes</taxon>
        <taxon>Saccharomycetales</taxon>
        <taxon>Saccharomycetaceae</taxon>
        <taxon>Lachancea</taxon>
    </lineage>
</organism>
<evidence type="ECO:0000256" key="2">
    <source>
        <dbReference type="SAM" id="Phobius"/>
    </source>
</evidence>
<keyword evidence="4" id="KW-1185">Reference proteome</keyword>